<dbReference type="Proteomes" id="UP000596742">
    <property type="component" value="Unassembled WGS sequence"/>
</dbReference>
<protein>
    <submittedName>
        <fullName evidence="6">Uncharacterized protein</fullName>
    </submittedName>
</protein>
<gene>
    <name evidence="6" type="ORF">MGAL_10B002868</name>
</gene>
<evidence type="ECO:0000256" key="4">
    <source>
        <dbReference type="SAM" id="MobiDB-lite"/>
    </source>
</evidence>
<dbReference type="InterPro" id="IPR036640">
    <property type="entry name" value="ABC1_TM_sf"/>
</dbReference>
<keyword evidence="3 5" id="KW-0472">Membrane</keyword>
<evidence type="ECO:0000313" key="6">
    <source>
        <dbReference type="EMBL" id="VDI04449.1"/>
    </source>
</evidence>
<evidence type="ECO:0000256" key="2">
    <source>
        <dbReference type="ARBA" id="ARBA00022989"/>
    </source>
</evidence>
<feature type="transmembrane region" description="Helical" evidence="5">
    <location>
        <begin position="130"/>
        <end position="156"/>
    </location>
</feature>
<feature type="region of interest" description="Disordered" evidence="4">
    <location>
        <begin position="1"/>
        <end position="33"/>
    </location>
</feature>
<organism evidence="6 7">
    <name type="scientific">Mytilus galloprovincialis</name>
    <name type="common">Mediterranean mussel</name>
    <dbReference type="NCBI Taxonomy" id="29158"/>
    <lineage>
        <taxon>Eukaryota</taxon>
        <taxon>Metazoa</taxon>
        <taxon>Spiralia</taxon>
        <taxon>Lophotrochozoa</taxon>
        <taxon>Mollusca</taxon>
        <taxon>Bivalvia</taxon>
        <taxon>Autobranchia</taxon>
        <taxon>Pteriomorphia</taxon>
        <taxon>Mytilida</taxon>
        <taxon>Mytiloidea</taxon>
        <taxon>Mytilidae</taxon>
        <taxon>Mytilinae</taxon>
        <taxon>Mytilus</taxon>
    </lineage>
</organism>
<keyword evidence="1 5" id="KW-0812">Transmembrane</keyword>
<name>A0A8B6CH37_MYTGA</name>
<dbReference type="SUPFAM" id="SSF90123">
    <property type="entry name" value="ABC transporter transmembrane region"/>
    <property type="match status" value="1"/>
</dbReference>
<evidence type="ECO:0000256" key="1">
    <source>
        <dbReference type="ARBA" id="ARBA00022692"/>
    </source>
</evidence>
<comment type="caution">
    <text evidence="6">The sequence shown here is derived from an EMBL/GenBank/DDBJ whole genome shotgun (WGS) entry which is preliminary data.</text>
</comment>
<evidence type="ECO:0000256" key="3">
    <source>
        <dbReference type="ARBA" id="ARBA00023136"/>
    </source>
</evidence>
<reference evidence="6" key="1">
    <citation type="submission" date="2018-11" db="EMBL/GenBank/DDBJ databases">
        <authorList>
            <person name="Alioto T."/>
            <person name="Alioto T."/>
        </authorList>
    </citation>
    <scope>NUCLEOTIDE SEQUENCE</scope>
</reference>
<evidence type="ECO:0000313" key="7">
    <source>
        <dbReference type="Proteomes" id="UP000596742"/>
    </source>
</evidence>
<dbReference type="GO" id="GO:0005524">
    <property type="term" value="F:ATP binding"/>
    <property type="evidence" value="ECO:0007669"/>
    <property type="project" value="InterPro"/>
</dbReference>
<dbReference type="GO" id="GO:0016020">
    <property type="term" value="C:membrane"/>
    <property type="evidence" value="ECO:0007669"/>
    <property type="project" value="InterPro"/>
</dbReference>
<keyword evidence="2 5" id="KW-1133">Transmembrane helix</keyword>
<accession>A0A8B6CH37</accession>
<dbReference type="EMBL" id="UYJE01001703">
    <property type="protein sequence ID" value="VDI04449.1"/>
    <property type="molecule type" value="Genomic_DNA"/>
</dbReference>
<dbReference type="AlphaFoldDB" id="A0A8B6CH37"/>
<proteinExistence type="predicted"/>
<evidence type="ECO:0000256" key="5">
    <source>
        <dbReference type="SAM" id="Phobius"/>
    </source>
</evidence>
<keyword evidence="7" id="KW-1185">Reference proteome</keyword>
<sequence length="237" mass="26295">MGTVRSTARIKRTGISGKSTTASTETRKSVSRTTTNLKNFTELTTESSNINKETSLATSRLNKTDISEISTTSSPGTRQSDLETAYVTEQRIKTADININHVKTSPSSNEMSIISEDFTTTASSRIKSLIYVKITTIIVITVVGALIAIVVILLLYRRKRKRIIYHSRNSASNDIHASLEGEQTIQMFSSNDRSRDKTNTVPFILQQKQRPGNISVSNYQDPIDMENQYQGLDSHAG</sequence>
<dbReference type="OrthoDB" id="10479388at2759"/>